<reference evidence="3 4" key="1">
    <citation type="journal article" date="2021" name="Nat. Plants">
        <title>The Taxus genome provides insights into paclitaxel biosynthesis.</title>
        <authorList>
            <person name="Xiong X."/>
            <person name="Gou J."/>
            <person name="Liao Q."/>
            <person name="Li Y."/>
            <person name="Zhou Q."/>
            <person name="Bi G."/>
            <person name="Li C."/>
            <person name="Du R."/>
            <person name="Wang X."/>
            <person name="Sun T."/>
            <person name="Guo L."/>
            <person name="Liang H."/>
            <person name="Lu P."/>
            <person name="Wu Y."/>
            <person name="Zhang Z."/>
            <person name="Ro D.K."/>
            <person name="Shang Y."/>
            <person name="Huang S."/>
            <person name="Yan J."/>
        </authorList>
    </citation>
    <scope>NUCLEOTIDE SEQUENCE [LARGE SCALE GENOMIC DNA]</scope>
    <source>
        <strain evidence="3">Ta-2019</strain>
    </source>
</reference>
<feature type="zinc finger region" description="C3H1-type" evidence="1">
    <location>
        <begin position="242"/>
        <end position="263"/>
    </location>
</feature>
<evidence type="ECO:0000256" key="1">
    <source>
        <dbReference type="PROSITE-ProRule" id="PRU00723"/>
    </source>
</evidence>
<gene>
    <name evidence="3" type="ORF">KI387_030260</name>
</gene>
<feature type="non-terminal residue" evidence="3">
    <location>
        <position position="263"/>
    </location>
</feature>
<name>A0AA38CLB6_TAXCH</name>
<sequence length="263" mass="29823">MAENSSACEQVEGSKPQLVETADVKPGQSLQLKPNVVPHNGTLFDFVESAPEQLVVDFFRQAIHHIEQTRRINDYHLKLKPSKRSGFIIEVFYGERREGPEKVEPDSCISCNDSAPLFPGAPGSVLAGECVLRELSDQPYVQCSLDAKARAGFIITPLRHVQKIGDLRDNELFALWNVGVRALKNEGLSFRSMIVNQGSYRNLPHLHLKIWVDDHEYGRAVLRWSEEKRRLWAALQRSSSSPKKRPMCTLLQREGKCRFGDRC</sequence>
<dbReference type="Proteomes" id="UP000824469">
    <property type="component" value="Unassembled WGS sequence"/>
</dbReference>
<proteinExistence type="predicted"/>
<keyword evidence="1" id="KW-0479">Metal-binding</keyword>
<dbReference type="InterPro" id="IPR036265">
    <property type="entry name" value="HIT-like_sf"/>
</dbReference>
<dbReference type="AlphaFoldDB" id="A0AA38CLB6"/>
<evidence type="ECO:0000313" key="4">
    <source>
        <dbReference type="Proteomes" id="UP000824469"/>
    </source>
</evidence>
<organism evidence="3 4">
    <name type="scientific">Taxus chinensis</name>
    <name type="common">Chinese yew</name>
    <name type="synonym">Taxus wallichiana var. chinensis</name>
    <dbReference type="NCBI Taxonomy" id="29808"/>
    <lineage>
        <taxon>Eukaryota</taxon>
        <taxon>Viridiplantae</taxon>
        <taxon>Streptophyta</taxon>
        <taxon>Embryophyta</taxon>
        <taxon>Tracheophyta</taxon>
        <taxon>Spermatophyta</taxon>
        <taxon>Pinopsida</taxon>
        <taxon>Pinidae</taxon>
        <taxon>Conifers II</taxon>
        <taxon>Cupressales</taxon>
        <taxon>Taxaceae</taxon>
        <taxon>Taxus</taxon>
    </lineage>
</organism>
<feature type="domain" description="C3H1-type" evidence="2">
    <location>
        <begin position="242"/>
        <end position="263"/>
    </location>
</feature>
<dbReference type="Gene3D" id="3.30.428.10">
    <property type="entry name" value="HIT-like"/>
    <property type="match status" value="1"/>
</dbReference>
<evidence type="ECO:0000259" key="2">
    <source>
        <dbReference type="PROSITE" id="PS50103"/>
    </source>
</evidence>
<dbReference type="SUPFAM" id="SSF54197">
    <property type="entry name" value="HIT-like"/>
    <property type="match status" value="1"/>
</dbReference>
<dbReference type="EMBL" id="JAHRHJ020000010">
    <property type="protein sequence ID" value="KAH9298578.1"/>
    <property type="molecule type" value="Genomic_DNA"/>
</dbReference>
<dbReference type="GO" id="GO:0008270">
    <property type="term" value="F:zinc ion binding"/>
    <property type="evidence" value="ECO:0007669"/>
    <property type="project" value="UniProtKB-KW"/>
</dbReference>
<evidence type="ECO:0000313" key="3">
    <source>
        <dbReference type="EMBL" id="KAH9298578.1"/>
    </source>
</evidence>
<dbReference type="PROSITE" id="PS50103">
    <property type="entry name" value="ZF_C3H1"/>
    <property type="match status" value="1"/>
</dbReference>
<keyword evidence="4" id="KW-1185">Reference proteome</keyword>
<comment type="caution">
    <text evidence="3">The sequence shown here is derived from an EMBL/GenBank/DDBJ whole genome shotgun (WGS) entry which is preliminary data.</text>
</comment>
<dbReference type="OMA" id="VEPDSCI"/>
<accession>A0AA38CLB6</accession>
<protein>
    <recommendedName>
        <fullName evidence="2">C3H1-type domain-containing protein</fullName>
    </recommendedName>
</protein>
<dbReference type="InterPro" id="IPR000571">
    <property type="entry name" value="Znf_CCCH"/>
</dbReference>
<keyword evidence="1" id="KW-0862">Zinc</keyword>
<keyword evidence="1" id="KW-0863">Zinc-finger</keyword>